<dbReference type="Gene3D" id="3.15.10.50">
    <property type="match status" value="1"/>
</dbReference>
<gene>
    <name evidence="3" type="primary">LOC103519351</name>
</gene>
<name>A0A1S3DK51_DIACI</name>
<evidence type="ECO:0000313" key="3">
    <source>
        <dbReference type="RefSeq" id="XP_008482664.1"/>
    </source>
</evidence>
<keyword evidence="2" id="KW-1185">Reference proteome</keyword>
<organism evidence="2 3">
    <name type="scientific">Diaphorina citri</name>
    <name type="common">Asian citrus psyllid</name>
    <dbReference type="NCBI Taxonomy" id="121845"/>
    <lineage>
        <taxon>Eukaryota</taxon>
        <taxon>Metazoa</taxon>
        <taxon>Ecdysozoa</taxon>
        <taxon>Arthropoda</taxon>
        <taxon>Hexapoda</taxon>
        <taxon>Insecta</taxon>
        <taxon>Pterygota</taxon>
        <taxon>Neoptera</taxon>
        <taxon>Paraneoptera</taxon>
        <taxon>Hemiptera</taxon>
        <taxon>Sternorrhyncha</taxon>
        <taxon>Psylloidea</taxon>
        <taxon>Psyllidae</taxon>
        <taxon>Diaphorininae</taxon>
        <taxon>Diaphorina</taxon>
    </lineage>
</organism>
<feature type="chain" id="PRO_5010189690" evidence="1">
    <location>
        <begin position="25"/>
        <end position="343"/>
    </location>
</feature>
<keyword evidence="1" id="KW-0732">Signal</keyword>
<accession>A0A1S3DK51</accession>
<dbReference type="PaxDb" id="121845-A0A1S3DK51"/>
<evidence type="ECO:0000313" key="2">
    <source>
        <dbReference type="Proteomes" id="UP000079169"/>
    </source>
</evidence>
<sequence length="343" mass="38968">MVNMMSAVVLSSLYLLLLLSPSSSQDDKHAIKIGAPYYHYEFKNISNLNIPQNISKLSIPQNIPNLSIPHKFFDLNIPRKFYDLNIPQYISNLSSPLEIFKLVIPQKISQQDGGISKLNFEISEISRLISKLNFSQDMSTLNIPDNLSKLNPVYFSKIQKLISKLNIRNISKVNLPRNISEFLENISNVNLQDISKISVGDIPKSTSTLNVLVDSMLNLGLRHIDSNMSIADVNEDMKRKGWFTRITVEVTTHGGYITDLKSLRRKADTTLINDGDILRMQAILGFENLAVIFPHYTLSTARQHIKKSGAMKAVVKDNQFLLDFGLKKNEKECKLLFNSFKFY</sequence>
<dbReference type="KEGG" id="dci:103519351"/>
<evidence type="ECO:0000256" key="1">
    <source>
        <dbReference type="SAM" id="SignalP"/>
    </source>
</evidence>
<dbReference type="Proteomes" id="UP000079169">
    <property type="component" value="Unplaced"/>
</dbReference>
<dbReference type="Pfam" id="PF16984">
    <property type="entry name" value="Grp7_allergen"/>
    <property type="match status" value="1"/>
</dbReference>
<protein>
    <submittedName>
        <fullName evidence="3">Uncharacterized protein LOC103519351</fullName>
    </submittedName>
</protein>
<dbReference type="AlphaFoldDB" id="A0A1S3DK51"/>
<proteinExistence type="predicted"/>
<dbReference type="GeneID" id="103519351"/>
<dbReference type="InterPro" id="IPR038602">
    <property type="entry name" value="Mite_allergen_7_sf"/>
</dbReference>
<dbReference type="RefSeq" id="XP_008482664.1">
    <property type="nucleotide sequence ID" value="XM_008484442.3"/>
</dbReference>
<dbReference type="InterPro" id="IPR020234">
    <property type="entry name" value="Mite_allergen_group-7"/>
</dbReference>
<feature type="signal peptide" evidence="1">
    <location>
        <begin position="1"/>
        <end position="24"/>
    </location>
</feature>
<reference evidence="3" key="1">
    <citation type="submission" date="2025-08" db="UniProtKB">
        <authorList>
            <consortium name="RefSeq"/>
        </authorList>
    </citation>
    <scope>IDENTIFICATION</scope>
</reference>